<accession>A0A151R8H7</accession>
<evidence type="ECO:0000256" key="6">
    <source>
        <dbReference type="ARBA" id="ARBA00023242"/>
    </source>
</evidence>
<dbReference type="GO" id="GO:0046983">
    <property type="term" value="F:protein dimerization activity"/>
    <property type="evidence" value="ECO:0007669"/>
    <property type="project" value="InterPro"/>
</dbReference>
<dbReference type="PANTHER" id="PTHR32166:SF74">
    <property type="entry name" value="OS05G0256350 PROTEIN"/>
    <property type="match status" value="1"/>
</dbReference>
<feature type="compositionally biased region" description="Acidic residues" evidence="8">
    <location>
        <begin position="688"/>
        <end position="704"/>
    </location>
</feature>
<dbReference type="InterPro" id="IPR007021">
    <property type="entry name" value="DUF659"/>
</dbReference>
<feature type="domain" description="BED-type" evidence="9">
    <location>
        <begin position="17"/>
        <end position="74"/>
    </location>
</feature>
<keyword evidence="2" id="KW-0479">Metal-binding</keyword>
<reference evidence="10" key="1">
    <citation type="journal article" date="2012" name="Nat. Biotechnol.">
        <title>Draft genome sequence of pigeonpea (Cajanus cajan), an orphan legume crop of resource-poor farmers.</title>
        <authorList>
            <person name="Varshney R.K."/>
            <person name="Chen W."/>
            <person name="Li Y."/>
            <person name="Bharti A.K."/>
            <person name="Saxena R.K."/>
            <person name="Schlueter J.A."/>
            <person name="Donoghue M.T."/>
            <person name="Azam S."/>
            <person name="Fan G."/>
            <person name="Whaley A.M."/>
            <person name="Farmer A.D."/>
            <person name="Sheridan J."/>
            <person name="Iwata A."/>
            <person name="Tuteja R."/>
            <person name="Penmetsa R.V."/>
            <person name="Wu W."/>
            <person name="Upadhyaya H.D."/>
            <person name="Yang S.P."/>
            <person name="Shah T."/>
            <person name="Saxena K.B."/>
            <person name="Michael T."/>
            <person name="McCombie W.R."/>
            <person name="Yang B."/>
            <person name="Zhang G."/>
            <person name="Yang H."/>
            <person name="Wang J."/>
            <person name="Spillane C."/>
            <person name="Cook D.R."/>
            <person name="May G.D."/>
            <person name="Xu X."/>
            <person name="Jackson S.A."/>
        </authorList>
    </citation>
    <scope>NUCLEOTIDE SEQUENCE [LARGE SCALE GENOMIC DNA]</scope>
</reference>
<dbReference type="GO" id="GO:0003677">
    <property type="term" value="F:DNA binding"/>
    <property type="evidence" value="ECO:0007669"/>
    <property type="project" value="UniProtKB-KW"/>
</dbReference>
<dbReference type="GO" id="GO:0008270">
    <property type="term" value="F:zinc ion binding"/>
    <property type="evidence" value="ECO:0007669"/>
    <property type="project" value="UniProtKB-KW"/>
</dbReference>
<dbReference type="SUPFAM" id="SSF53098">
    <property type="entry name" value="Ribonuclease H-like"/>
    <property type="match status" value="1"/>
</dbReference>
<evidence type="ECO:0000313" key="10">
    <source>
        <dbReference type="EMBL" id="KYP38803.1"/>
    </source>
</evidence>
<evidence type="ECO:0000256" key="5">
    <source>
        <dbReference type="ARBA" id="ARBA00023125"/>
    </source>
</evidence>
<dbReference type="STRING" id="3821.A0A151R8H7"/>
<organism evidence="10 11">
    <name type="scientific">Cajanus cajan</name>
    <name type="common">Pigeon pea</name>
    <name type="synonym">Cajanus indicus</name>
    <dbReference type="NCBI Taxonomy" id="3821"/>
    <lineage>
        <taxon>Eukaryota</taxon>
        <taxon>Viridiplantae</taxon>
        <taxon>Streptophyta</taxon>
        <taxon>Embryophyta</taxon>
        <taxon>Tracheophyta</taxon>
        <taxon>Spermatophyta</taxon>
        <taxon>Magnoliopsida</taxon>
        <taxon>eudicotyledons</taxon>
        <taxon>Gunneridae</taxon>
        <taxon>Pentapetalae</taxon>
        <taxon>rosids</taxon>
        <taxon>fabids</taxon>
        <taxon>Fabales</taxon>
        <taxon>Fabaceae</taxon>
        <taxon>Papilionoideae</taxon>
        <taxon>50 kb inversion clade</taxon>
        <taxon>NPAAA clade</taxon>
        <taxon>indigoferoid/millettioid clade</taxon>
        <taxon>Phaseoleae</taxon>
        <taxon>Cajanus</taxon>
    </lineage>
</organism>
<comment type="subcellular location">
    <subcellularLocation>
        <location evidence="1">Nucleus</location>
    </subcellularLocation>
</comment>
<dbReference type="InterPro" id="IPR012337">
    <property type="entry name" value="RNaseH-like_sf"/>
</dbReference>
<evidence type="ECO:0000256" key="1">
    <source>
        <dbReference type="ARBA" id="ARBA00004123"/>
    </source>
</evidence>
<evidence type="ECO:0000256" key="2">
    <source>
        <dbReference type="ARBA" id="ARBA00022723"/>
    </source>
</evidence>
<dbReference type="EMBL" id="KQ483965">
    <property type="protein sequence ID" value="KYP38803.1"/>
    <property type="molecule type" value="Genomic_DNA"/>
</dbReference>
<evidence type="ECO:0000256" key="4">
    <source>
        <dbReference type="ARBA" id="ARBA00022833"/>
    </source>
</evidence>
<keyword evidence="11" id="KW-1185">Reference proteome</keyword>
<sequence>MSSNLQIQSQTSSNSLKRTDIGWKHCHPTKDNDTNEIMCNYCKKIMKGGITRAKQHLMGKKGNVAPCQSVPEEVKDELWALEKNKKMKESESCQRIMEDVTFGSEDYALEGDLRELEVETHGINERKKVATKKGPIDLFCKRPKTAIAKNKEKLKQINIRDSCDKEATARVHQYIARFWYQAGLSFNMIKLESFHDMVAAIGSFGPHLRPPSYHDIRVPLLQKEMEHTEKLMKSQKEHWASFGCSIMSDAWTDKKQRCIINFLVNSSVGTMFIKSVDGSNFVKTGEKLFELLDSIVEDIGEEKVVQVITDNGSNYVLAGKMLEAKRKKIFWTPCAAHCIDLMLEDIGKLPNIKKTIQRAISLVGFIYSHSSTLSLLRFYTNKRELVRHAVLVDGEKKPAMGYIYEAMDKAKEAIMKSFNNNETKYKAVFEIVDRRCDVQLHRPLHAAGHFLNPEMYYDNPQMEFDSEIIRGFYTSMNKLVGDLQVEQKIMMELHTYKVAGELFGTELAIAMRKKVSPAQWWRLYGSSTPNLQQLAIKILSLTCSSSGCERNWSVFEQIHTKRRNRLDHKKLHDLVYVKYNQALMRRYNLKDEVDPISLNDIDECNEWLVGEMDGDDDDEVEALDERVFGGNDPLTWNQVYDVSGVGEPLMYTRRNKRKQPPSGEGASSKKGKGVSSSTRKGKGKVVEVVEEDSEEISEELEEELPNINFDKSEDEEVEGYAPLAFNEENDYIEEEEEDD</sequence>
<dbReference type="PROSITE" id="PS50808">
    <property type="entry name" value="ZF_BED"/>
    <property type="match status" value="1"/>
</dbReference>
<feature type="compositionally biased region" description="Low complexity" evidence="8">
    <location>
        <begin position="662"/>
        <end position="678"/>
    </location>
</feature>
<dbReference type="Pfam" id="PF04937">
    <property type="entry name" value="DUF659"/>
    <property type="match status" value="1"/>
</dbReference>
<keyword evidence="3 7" id="KW-0863">Zinc-finger</keyword>
<dbReference type="Pfam" id="PF05699">
    <property type="entry name" value="Dimer_Tnp_hAT"/>
    <property type="match status" value="1"/>
</dbReference>
<evidence type="ECO:0000256" key="7">
    <source>
        <dbReference type="PROSITE-ProRule" id="PRU00027"/>
    </source>
</evidence>
<dbReference type="Proteomes" id="UP000075243">
    <property type="component" value="Unassembled WGS sequence"/>
</dbReference>
<keyword evidence="4" id="KW-0862">Zinc</keyword>
<keyword evidence="6" id="KW-0539">Nucleus</keyword>
<name>A0A151R8H7_CAJCA</name>
<gene>
    <name evidence="10" type="ORF">KK1_039927</name>
</gene>
<keyword evidence="5" id="KW-0238">DNA-binding</keyword>
<dbReference type="InterPro" id="IPR003656">
    <property type="entry name" value="Znf_BED"/>
</dbReference>
<dbReference type="Pfam" id="PF02892">
    <property type="entry name" value="zf-BED"/>
    <property type="match status" value="1"/>
</dbReference>
<dbReference type="GO" id="GO:0005634">
    <property type="term" value="C:nucleus"/>
    <property type="evidence" value="ECO:0007669"/>
    <property type="project" value="UniProtKB-SubCell"/>
</dbReference>
<proteinExistence type="predicted"/>
<dbReference type="OMA" id="INIRDSC"/>
<evidence type="ECO:0000259" key="9">
    <source>
        <dbReference type="PROSITE" id="PS50808"/>
    </source>
</evidence>
<protein>
    <recommendedName>
        <fullName evidence="9">BED-type domain-containing protein</fullName>
    </recommendedName>
</protein>
<evidence type="ECO:0000313" key="11">
    <source>
        <dbReference type="Proteomes" id="UP000075243"/>
    </source>
</evidence>
<feature type="region of interest" description="Disordered" evidence="8">
    <location>
        <begin position="651"/>
        <end position="739"/>
    </location>
</feature>
<dbReference type="InterPro" id="IPR008906">
    <property type="entry name" value="HATC_C_dom"/>
</dbReference>
<evidence type="ECO:0000256" key="8">
    <source>
        <dbReference type="SAM" id="MobiDB-lite"/>
    </source>
</evidence>
<feature type="compositionally biased region" description="Acidic residues" evidence="8">
    <location>
        <begin position="727"/>
        <end position="739"/>
    </location>
</feature>
<evidence type="ECO:0000256" key="3">
    <source>
        <dbReference type="ARBA" id="ARBA00022771"/>
    </source>
</evidence>
<dbReference type="PANTHER" id="PTHR32166">
    <property type="entry name" value="OSJNBA0013A04.12 PROTEIN"/>
    <property type="match status" value="1"/>
</dbReference>
<dbReference type="AlphaFoldDB" id="A0A151R8H7"/>
<dbReference type="Gramene" id="C.cajan_42214.t">
    <property type="protein sequence ID" value="C.cajan_42214.t"/>
    <property type="gene ID" value="C.cajan_42214"/>
</dbReference>